<dbReference type="Gene3D" id="1.20.1250.20">
    <property type="entry name" value="MFS general substrate transporter like domains"/>
    <property type="match status" value="1"/>
</dbReference>
<accession>A0A8A3PEA3</accession>
<keyword evidence="3" id="KW-1185">Reference proteome</keyword>
<dbReference type="EMBL" id="CP063407">
    <property type="protein sequence ID" value="QSZ33393.1"/>
    <property type="molecule type" value="Genomic_DNA"/>
</dbReference>
<name>A0A8A3PEA3_9HELO</name>
<dbReference type="AlphaFoldDB" id="A0A8A3PEA3"/>
<organism evidence="2 3">
    <name type="scientific">Monilinia vaccinii-corymbosi</name>
    <dbReference type="NCBI Taxonomy" id="61207"/>
    <lineage>
        <taxon>Eukaryota</taxon>
        <taxon>Fungi</taxon>
        <taxon>Dikarya</taxon>
        <taxon>Ascomycota</taxon>
        <taxon>Pezizomycotina</taxon>
        <taxon>Leotiomycetes</taxon>
        <taxon>Helotiales</taxon>
        <taxon>Sclerotiniaceae</taxon>
        <taxon>Monilinia</taxon>
    </lineage>
</organism>
<feature type="transmembrane region" description="Helical" evidence="1">
    <location>
        <begin position="95"/>
        <end position="115"/>
    </location>
</feature>
<dbReference type="SUPFAM" id="SSF103473">
    <property type="entry name" value="MFS general substrate transporter"/>
    <property type="match status" value="1"/>
</dbReference>
<evidence type="ECO:0000313" key="2">
    <source>
        <dbReference type="EMBL" id="QSZ33393.1"/>
    </source>
</evidence>
<sequence>MSPCPTLRHCGHDKSRIAAFHVPRHWFGQAWVDTLEQGEIGETLAVVLPRFAAPVVGWASNHYGPSWLYVAGFCFVSPLFLVLLYLVVHDSLHQKVLLCVLLALIGVLLACAMPGPIAEIAYIVEVEEKPIWKDGAYAVAPSSVQSGQSTYKRMGQNSVVVETVRFDWRCPMFDLHRKSNNGGQC</sequence>
<protein>
    <submittedName>
        <fullName evidence="2">Uncharacterized protein</fullName>
    </submittedName>
</protein>
<keyword evidence="1" id="KW-0472">Membrane</keyword>
<gene>
    <name evidence="2" type="ORF">DSL72_002981</name>
</gene>
<keyword evidence="1" id="KW-1133">Transmembrane helix</keyword>
<proteinExistence type="predicted"/>
<dbReference type="Proteomes" id="UP000672032">
    <property type="component" value="Chromosome 3"/>
</dbReference>
<evidence type="ECO:0000256" key="1">
    <source>
        <dbReference type="SAM" id="Phobius"/>
    </source>
</evidence>
<dbReference type="InterPro" id="IPR036259">
    <property type="entry name" value="MFS_trans_sf"/>
</dbReference>
<feature type="transmembrane region" description="Helical" evidence="1">
    <location>
        <begin position="67"/>
        <end position="88"/>
    </location>
</feature>
<reference evidence="2" key="1">
    <citation type="submission" date="2020-10" db="EMBL/GenBank/DDBJ databases">
        <title>Genome Sequence of Monilinia vaccinii-corymbosi Sheds Light on Mummy Berry Disease Infection of Blueberry and Mating Type.</title>
        <authorList>
            <person name="Yow A.G."/>
            <person name="Zhang Y."/>
            <person name="Bansal K."/>
            <person name="Eacker S.M."/>
            <person name="Sullivan S."/>
            <person name="Liachko I."/>
            <person name="Cubeta M.A."/>
            <person name="Rollins J.A."/>
            <person name="Ashrafi H."/>
        </authorList>
    </citation>
    <scope>NUCLEOTIDE SEQUENCE</scope>
    <source>
        <strain evidence="2">RL-1</strain>
    </source>
</reference>
<keyword evidence="1" id="KW-0812">Transmembrane</keyword>
<evidence type="ECO:0000313" key="3">
    <source>
        <dbReference type="Proteomes" id="UP000672032"/>
    </source>
</evidence>